<feature type="domain" description="Retroviral polymerase SH3-like" evidence="1">
    <location>
        <begin position="22"/>
        <end position="68"/>
    </location>
</feature>
<dbReference type="EMBL" id="KN819456">
    <property type="protein sequence ID" value="KIJ09499.1"/>
    <property type="molecule type" value="Genomic_DNA"/>
</dbReference>
<gene>
    <name evidence="2" type="ORF">PAXINDRAFT_87367</name>
</gene>
<keyword evidence="3" id="KW-1185">Reference proteome</keyword>
<sequence length="69" mass="7760">MPYELLNGTKPNIAGLPEWGARVWAHNTTGLKLDMCAREGRWVGFDAESNGHRIYLDGRIAVEQNVSFE</sequence>
<name>A0A0C9SQA0_PAXIN</name>
<evidence type="ECO:0000259" key="1">
    <source>
        <dbReference type="Pfam" id="PF25597"/>
    </source>
</evidence>
<dbReference type="Pfam" id="PF25597">
    <property type="entry name" value="SH3_retrovirus"/>
    <property type="match status" value="1"/>
</dbReference>
<accession>A0A0C9SQA0</accession>
<dbReference type="HOGENOM" id="CLU_2776649_0_0_1"/>
<dbReference type="AlphaFoldDB" id="A0A0C9SQA0"/>
<evidence type="ECO:0000313" key="3">
    <source>
        <dbReference type="Proteomes" id="UP000053647"/>
    </source>
</evidence>
<evidence type="ECO:0000313" key="2">
    <source>
        <dbReference type="EMBL" id="KIJ09499.1"/>
    </source>
</evidence>
<protein>
    <recommendedName>
        <fullName evidence="1">Retroviral polymerase SH3-like domain-containing protein</fullName>
    </recommendedName>
</protein>
<dbReference type="OrthoDB" id="2802215at2759"/>
<proteinExistence type="predicted"/>
<reference evidence="2 3" key="1">
    <citation type="submission" date="2014-06" db="EMBL/GenBank/DDBJ databases">
        <authorList>
            <consortium name="DOE Joint Genome Institute"/>
            <person name="Kuo A."/>
            <person name="Kohler A."/>
            <person name="Nagy L.G."/>
            <person name="Floudas D."/>
            <person name="Copeland A."/>
            <person name="Barry K.W."/>
            <person name="Cichocki N."/>
            <person name="Veneault-Fourrey C."/>
            <person name="LaButti K."/>
            <person name="Lindquist E.A."/>
            <person name="Lipzen A."/>
            <person name="Lundell T."/>
            <person name="Morin E."/>
            <person name="Murat C."/>
            <person name="Sun H."/>
            <person name="Tunlid A."/>
            <person name="Henrissat B."/>
            <person name="Grigoriev I.V."/>
            <person name="Hibbett D.S."/>
            <person name="Martin F."/>
            <person name="Nordberg H.P."/>
            <person name="Cantor M.N."/>
            <person name="Hua S.X."/>
        </authorList>
    </citation>
    <scope>NUCLEOTIDE SEQUENCE [LARGE SCALE GENOMIC DNA]</scope>
    <source>
        <strain evidence="2 3">ATCC 200175</strain>
    </source>
</reference>
<reference evidence="3" key="2">
    <citation type="submission" date="2015-01" db="EMBL/GenBank/DDBJ databases">
        <title>Evolutionary Origins and Diversification of the Mycorrhizal Mutualists.</title>
        <authorList>
            <consortium name="DOE Joint Genome Institute"/>
            <consortium name="Mycorrhizal Genomics Consortium"/>
            <person name="Kohler A."/>
            <person name="Kuo A."/>
            <person name="Nagy L.G."/>
            <person name="Floudas D."/>
            <person name="Copeland A."/>
            <person name="Barry K.W."/>
            <person name="Cichocki N."/>
            <person name="Veneault-Fourrey C."/>
            <person name="LaButti K."/>
            <person name="Lindquist E.A."/>
            <person name="Lipzen A."/>
            <person name="Lundell T."/>
            <person name="Morin E."/>
            <person name="Murat C."/>
            <person name="Riley R."/>
            <person name="Ohm R."/>
            <person name="Sun H."/>
            <person name="Tunlid A."/>
            <person name="Henrissat B."/>
            <person name="Grigoriev I.V."/>
            <person name="Hibbett D.S."/>
            <person name="Martin F."/>
        </authorList>
    </citation>
    <scope>NUCLEOTIDE SEQUENCE [LARGE SCALE GENOMIC DNA]</scope>
    <source>
        <strain evidence="3">ATCC 200175</strain>
    </source>
</reference>
<organism evidence="2 3">
    <name type="scientific">Paxillus involutus ATCC 200175</name>
    <dbReference type="NCBI Taxonomy" id="664439"/>
    <lineage>
        <taxon>Eukaryota</taxon>
        <taxon>Fungi</taxon>
        <taxon>Dikarya</taxon>
        <taxon>Basidiomycota</taxon>
        <taxon>Agaricomycotina</taxon>
        <taxon>Agaricomycetes</taxon>
        <taxon>Agaricomycetidae</taxon>
        <taxon>Boletales</taxon>
        <taxon>Paxilineae</taxon>
        <taxon>Paxillaceae</taxon>
        <taxon>Paxillus</taxon>
    </lineage>
</organism>
<dbReference type="InterPro" id="IPR057670">
    <property type="entry name" value="SH3_retrovirus"/>
</dbReference>
<dbReference type="Proteomes" id="UP000053647">
    <property type="component" value="Unassembled WGS sequence"/>
</dbReference>